<feature type="compositionally biased region" description="Polar residues" evidence="2">
    <location>
        <begin position="93"/>
        <end position="107"/>
    </location>
</feature>
<organism evidence="3 4">
    <name type="scientific">Corynascus novoguineensis</name>
    <dbReference type="NCBI Taxonomy" id="1126955"/>
    <lineage>
        <taxon>Eukaryota</taxon>
        <taxon>Fungi</taxon>
        <taxon>Dikarya</taxon>
        <taxon>Ascomycota</taxon>
        <taxon>Pezizomycotina</taxon>
        <taxon>Sordariomycetes</taxon>
        <taxon>Sordariomycetidae</taxon>
        <taxon>Sordariales</taxon>
        <taxon>Chaetomiaceae</taxon>
        <taxon>Corynascus</taxon>
    </lineage>
</organism>
<dbReference type="EMBL" id="MU857602">
    <property type="protein sequence ID" value="KAK4252025.1"/>
    <property type="molecule type" value="Genomic_DNA"/>
</dbReference>
<feature type="compositionally biased region" description="Acidic residues" evidence="2">
    <location>
        <begin position="289"/>
        <end position="300"/>
    </location>
</feature>
<proteinExistence type="predicted"/>
<evidence type="ECO:0000256" key="1">
    <source>
        <dbReference type="SAM" id="Coils"/>
    </source>
</evidence>
<feature type="compositionally biased region" description="Basic and acidic residues" evidence="2">
    <location>
        <begin position="566"/>
        <end position="614"/>
    </location>
</feature>
<feature type="coiled-coil region" evidence="1">
    <location>
        <begin position="665"/>
        <end position="697"/>
    </location>
</feature>
<feature type="compositionally biased region" description="Basic and acidic residues" evidence="2">
    <location>
        <begin position="351"/>
        <end position="360"/>
    </location>
</feature>
<name>A0AAN7D1M3_9PEZI</name>
<gene>
    <name evidence="3" type="ORF">C7999DRAFT_37014</name>
</gene>
<evidence type="ECO:0000256" key="2">
    <source>
        <dbReference type="SAM" id="MobiDB-lite"/>
    </source>
</evidence>
<reference evidence="3" key="2">
    <citation type="submission" date="2023-05" db="EMBL/GenBank/DDBJ databases">
        <authorList>
            <consortium name="Lawrence Berkeley National Laboratory"/>
            <person name="Steindorff A."/>
            <person name="Hensen N."/>
            <person name="Bonometti L."/>
            <person name="Westerberg I."/>
            <person name="Brannstrom I.O."/>
            <person name="Guillou S."/>
            <person name="Cros-Aarteil S."/>
            <person name="Calhoun S."/>
            <person name="Haridas S."/>
            <person name="Kuo A."/>
            <person name="Mondo S."/>
            <person name="Pangilinan J."/>
            <person name="Riley R."/>
            <person name="Labutti K."/>
            <person name="Andreopoulos B."/>
            <person name="Lipzen A."/>
            <person name="Chen C."/>
            <person name="Yanf M."/>
            <person name="Daum C."/>
            <person name="Ng V."/>
            <person name="Clum A."/>
            <person name="Ohm R."/>
            <person name="Martin F."/>
            <person name="Silar P."/>
            <person name="Natvig D."/>
            <person name="Lalanne C."/>
            <person name="Gautier V."/>
            <person name="Ament-Velasquez S.L."/>
            <person name="Kruys A."/>
            <person name="Hutchinson M.I."/>
            <person name="Powell A.J."/>
            <person name="Barry K."/>
            <person name="Miller A.N."/>
            <person name="Grigoriev I.V."/>
            <person name="Debuchy R."/>
            <person name="Gladieux P."/>
            <person name="Thoren M.H."/>
            <person name="Johannesson H."/>
        </authorList>
    </citation>
    <scope>NUCLEOTIDE SEQUENCE</scope>
    <source>
        <strain evidence="3">CBS 359.72</strain>
    </source>
</reference>
<feature type="compositionally biased region" description="Basic and acidic residues" evidence="2">
    <location>
        <begin position="399"/>
        <end position="449"/>
    </location>
</feature>
<accession>A0AAN7D1M3</accession>
<comment type="caution">
    <text evidence="3">The sequence shown here is derived from an EMBL/GenBank/DDBJ whole genome shotgun (WGS) entry which is preliminary data.</text>
</comment>
<feature type="compositionally biased region" description="Low complexity" evidence="2">
    <location>
        <begin position="35"/>
        <end position="73"/>
    </location>
</feature>
<reference evidence="3" key="1">
    <citation type="journal article" date="2023" name="Mol. Phylogenet. Evol.">
        <title>Genome-scale phylogeny and comparative genomics of the fungal order Sordariales.</title>
        <authorList>
            <person name="Hensen N."/>
            <person name="Bonometti L."/>
            <person name="Westerberg I."/>
            <person name="Brannstrom I.O."/>
            <person name="Guillou S."/>
            <person name="Cros-Aarteil S."/>
            <person name="Calhoun S."/>
            <person name="Haridas S."/>
            <person name="Kuo A."/>
            <person name="Mondo S."/>
            <person name="Pangilinan J."/>
            <person name="Riley R."/>
            <person name="LaButti K."/>
            <person name="Andreopoulos B."/>
            <person name="Lipzen A."/>
            <person name="Chen C."/>
            <person name="Yan M."/>
            <person name="Daum C."/>
            <person name="Ng V."/>
            <person name="Clum A."/>
            <person name="Steindorff A."/>
            <person name="Ohm R.A."/>
            <person name="Martin F."/>
            <person name="Silar P."/>
            <person name="Natvig D.O."/>
            <person name="Lalanne C."/>
            <person name="Gautier V."/>
            <person name="Ament-Velasquez S.L."/>
            <person name="Kruys A."/>
            <person name="Hutchinson M.I."/>
            <person name="Powell A.J."/>
            <person name="Barry K."/>
            <person name="Miller A.N."/>
            <person name="Grigoriev I.V."/>
            <person name="Debuchy R."/>
            <person name="Gladieux P."/>
            <person name="Hiltunen Thoren M."/>
            <person name="Johannesson H."/>
        </authorList>
    </citation>
    <scope>NUCLEOTIDE SEQUENCE</scope>
    <source>
        <strain evidence="3">CBS 359.72</strain>
    </source>
</reference>
<keyword evidence="4" id="KW-1185">Reference proteome</keyword>
<feature type="compositionally biased region" description="Polar residues" evidence="2">
    <location>
        <begin position="25"/>
        <end position="34"/>
    </location>
</feature>
<feature type="compositionally biased region" description="Gly residues" evidence="2">
    <location>
        <begin position="189"/>
        <end position="199"/>
    </location>
</feature>
<feature type="compositionally biased region" description="Acidic residues" evidence="2">
    <location>
        <begin position="549"/>
        <end position="565"/>
    </location>
</feature>
<feature type="compositionally biased region" description="Polar residues" evidence="2">
    <location>
        <begin position="260"/>
        <end position="272"/>
    </location>
</feature>
<feature type="compositionally biased region" description="Basic and acidic residues" evidence="2">
    <location>
        <begin position="320"/>
        <end position="332"/>
    </location>
</feature>
<sequence length="863" mass="94070">MSPSISSLSSFAPEDYSFPLRQHFAAQQTEPSPTRRSPSQLQTSPPPQQQRKQQPQQQHDCQPSKNQSQSQDYDQSRQKQRTPPLRDPIHPPRTTQAHISIPITNLHTPPPTSPRRKPGGLLLSRSSSSPSAVGAVGGTSTSMSTGAGAARTTAITSPTHTRSSSRSSSRADSALSQRSGASLRLLTGRGTGMGVGLGAGLPMSPLPSALLHRGGGLGKQRAVSSRSGSGFSPLRAGPAVTDAAPAGGRQETEKGEGASPSRSFDSELSQGWSDLGKEVDESGRGGEEHGEEEEEEEEDKDGAGSSQRHSWDSVATLRGEGPRVRFYLHDKDDDADDEGDGSNTHVGDGSDGYKDYHEHANFQGRKGFQEISNHRDYAASPEHSQPKDYGSPRGFSEPQSKDEDRNGNERLRGEQPQHEDGGQVKRDNVGSRKGDDDHEGGIDDPKEQAQRGWNEFWDEGQSMVDRTQETEEDTLPPGRVMLMERLCDLVQKLSSVRVGGGMEDDVLDVLNAKVDEMEELLVLAEETAEAEATAEVEGQVKGEKQTESEPPEEAEAEVEIEAEAEAEAKAEAKLEKEETPNAESFRQEDEGKTKQEGESQEERAESQSGDDDKSASGTSSAMLPVPMLRIGDQDLRDLSSPLPWLATTFKYSELSISPIYSPPELAAATNEALEAAKQAAQAQAEMAERVAVEAEKVNRELVQVVKRLHARKEESDHLHALLIDRAEAAASRILDLEKEVCDLEDDILANESELRHLRLKMRAVETLCHESVVVHRPVDPDLVRSIENWKADWVLVRDRLLERKKDRRERRLRLHRAGCVISSLEEREANETSATLTSLGGLSMSVSLLGLGGGGGRSPKKAY</sequence>
<feature type="compositionally biased region" description="Basic and acidic residues" evidence="2">
    <location>
        <begin position="538"/>
        <end position="547"/>
    </location>
</feature>
<keyword evidence="1" id="KW-0175">Coiled coil</keyword>
<evidence type="ECO:0000313" key="3">
    <source>
        <dbReference type="EMBL" id="KAK4252025.1"/>
    </source>
</evidence>
<feature type="region of interest" description="Disordered" evidence="2">
    <location>
        <begin position="527"/>
        <end position="625"/>
    </location>
</feature>
<protein>
    <submittedName>
        <fullName evidence="3">Uncharacterized protein</fullName>
    </submittedName>
</protein>
<dbReference type="AlphaFoldDB" id="A0AAN7D1M3"/>
<evidence type="ECO:0000313" key="4">
    <source>
        <dbReference type="Proteomes" id="UP001303647"/>
    </source>
</evidence>
<dbReference type="Proteomes" id="UP001303647">
    <property type="component" value="Unassembled WGS sequence"/>
</dbReference>
<feature type="region of interest" description="Disordered" evidence="2">
    <location>
        <begin position="19"/>
        <end position="477"/>
    </location>
</feature>
<feature type="compositionally biased region" description="Low complexity" evidence="2">
    <location>
        <begin position="119"/>
        <end position="188"/>
    </location>
</feature>
<feature type="compositionally biased region" description="Basic and acidic residues" evidence="2">
    <location>
        <begin position="275"/>
        <end position="288"/>
    </location>
</feature>